<organism evidence="3">
    <name type="scientific">marine metagenome</name>
    <dbReference type="NCBI Taxonomy" id="408172"/>
    <lineage>
        <taxon>unclassified sequences</taxon>
        <taxon>metagenomes</taxon>
        <taxon>ecological metagenomes</taxon>
    </lineage>
</organism>
<dbReference type="Pfam" id="PF13378">
    <property type="entry name" value="MR_MLE_C"/>
    <property type="match status" value="1"/>
</dbReference>
<dbReference type="PANTHER" id="PTHR48073:SF2">
    <property type="entry name" value="O-SUCCINYLBENZOATE SYNTHASE"/>
    <property type="match status" value="1"/>
</dbReference>
<dbReference type="InterPro" id="IPR013342">
    <property type="entry name" value="Mandelate_racemase_C"/>
</dbReference>
<dbReference type="GO" id="GO:0046872">
    <property type="term" value="F:metal ion binding"/>
    <property type="evidence" value="ECO:0007669"/>
    <property type="project" value="UniProtKB-KW"/>
</dbReference>
<protein>
    <recommendedName>
        <fullName evidence="2">Mandelate racemase/muconate lactonizing enzyme C-terminal domain-containing protein</fullName>
    </recommendedName>
</protein>
<dbReference type="InterPro" id="IPR036849">
    <property type="entry name" value="Enolase-like_C_sf"/>
</dbReference>
<reference evidence="3" key="1">
    <citation type="submission" date="2018-05" db="EMBL/GenBank/DDBJ databases">
        <authorList>
            <person name="Lanie J.A."/>
            <person name="Ng W.-L."/>
            <person name="Kazmierczak K.M."/>
            <person name="Andrzejewski T.M."/>
            <person name="Davidsen T.M."/>
            <person name="Wayne K.J."/>
            <person name="Tettelin H."/>
            <person name="Glass J.I."/>
            <person name="Rusch D."/>
            <person name="Podicherti R."/>
            <person name="Tsui H.-C.T."/>
            <person name="Winkler M.E."/>
        </authorList>
    </citation>
    <scope>NUCLEOTIDE SEQUENCE</scope>
</reference>
<dbReference type="PANTHER" id="PTHR48073">
    <property type="entry name" value="O-SUCCINYLBENZOATE SYNTHASE-RELATED"/>
    <property type="match status" value="1"/>
</dbReference>
<evidence type="ECO:0000313" key="3">
    <source>
        <dbReference type="EMBL" id="SVD41637.1"/>
    </source>
</evidence>
<proteinExistence type="predicted"/>
<dbReference type="AlphaFoldDB" id="A0A382V5C4"/>
<evidence type="ECO:0000256" key="1">
    <source>
        <dbReference type="ARBA" id="ARBA00022723"/>
    </source>
</evidence>
<keyword evidence="1" id="KW-0479">Metal-binding</keyword>
<sequence length="216" mass="24124">AAARDDGYSCLKFKITQGMPVIERLQRMLEVAPDLRFIVDAMQRYDDFGQMQDLVRQMADLNVVCLEDPFPRDHHDWYRQLRQEGGIPIALHLASTELILQALQEDVADIFNCSPVSLFEFVRMADVAGAAGKPCWHGSAVDLGLLDLAYIHACAVPEAATIPHDILSTPLHVNDFVVDMPRREGERIAVPDTPGLGGELDMRAVEQFRLSNGEIR</sequence>
<dbReference type="SMART" id="SM00922">
    <property type="entry name" value="MR_MLE"/>
    <property type="match status" value="1"/>
</dbReference>
<feature type="domain" description="Mandelate racemase/muconate lactonizing enzyme C-terminal" evidence="2">
    <location>
        <begin position="1"/>
        <end position="88"/>
    </location>
</feature>
<name>A0A382V5C4_9ZZZZ</name>
<feature type="non-terminal residue" evidence="3">
    <location>
        <position position="1"/>
    </location>
</feature>
<accession>A0A382V5C4</accession>
<dbReference type="InterPro" id="IPR029065">
    <property type="entry name" value="Enolase_C-like"/>
</dbReference>
<gene>
    <name evidence="3" type="ORF">METZ01_LOCUS394491</name>
</gene>
<dbReference type="SUPFAM" id="SSF51604">
    <property type="entry name" value="Enolase C-terminal domain-like"/>
    <property type="match status" value="1"/>
</dbReference>
<dbReference type="EMBL" id="UINC01149268">
    <property type="protein sequence ID" value="SVD41637.1"/>
    <property type="molecule type" value="Genomic_DNA"/>
</dbReference>
<dbReference type="Gene3D" id="3.20.20.120">
    <property type="entry name" value="Enolase-like C-terminal domain"/>
    <property type="match status" value="1"/>
</dbReference>
<evidence type="ECO:0000259" key="2">
    <source>
        <dbReference type="SMART" id="SM00922"/>
    </source>
</evidence>